<dbReference type="AlphaFoldDB" id="A0A6C0CEJ8"/>
<keyword evidence="1" id="KW-0472">Membrane</keyword>
<proteinExistence type="predicted"/>
<accession>A0A6C0CEJ8</accession>
<name>A0A6C0CEJ8_9ZZZZ</name>
<keyword evidence="1" id="KW-0812">Transmembrane</keyword>
<organism evidence="2">
    <name type="scientific">viral metagenome</name>
    <dbReference type="NCBI Taxonomy" id="1070528"/>
    <lineage>
        <taxon>unclassified sequences</taxon>
        <taxon>metagenomes</taxon>
        <taxon>organismal metagenomes</taxon>
    </lineage>
</organism>
<protein>
    <submittedName>
        <fullName evidence="2">Uncharacterized protein</fullName>
    </submittedName>
</protein>
<evidence type="ECO:0000256" key="1">
    <source>
        <dbReference type="SAM" id="Phobius"/>
    </source>
</evidence>
<keyword evidence="1" id="KW-1133">Transmembrane helix</keyword>
<feature type="transmembrane region" description="Helical" evidence="1">
    <location>
        <begin position="5"/>
        <end position="25"/>
    </location>
</feature>
<dbReference type="EMBL" id="MN739404">
    <property type="protein sequence ID" value="QHT02998.1"/>
    <property type="molecule type" value="Genomic_DNA"/>
</dbReference>
<reference evidence="2" key="1">
    <citation type="journal article" date="2020" name="Nature">
        <title>Giant virus diversity and host interactions through global metagenomics.</title>
        <authorList>
            <person name="Schulz F."/>
            <person name="Roux S."/>
            <person name="Paez-Espino D."/>
            <person name="Jungbluth S."/>
            <person name="Walsh D.A."/>
            <person name="Denef V.J."/>
            <person name="McMahon K.D."/>
            <person name="Konstantinidis K.T."/>
            <person name="Eloe-Fadrosh E.A."/>
            <person name="Kyrpides N.C."/>
            <person name="Woyke T."/>
        </authorList>
    </citation>
    <scope>NUCLEOTIDE SEQUENCE</scope>
    <source>
        <strain evidence="2">GVMAG-M-3300020727-4</strain>
    </source>
</reference>
<evidence type="ECO:0000313" key="2">
    <source>
        <dbReference type="EMBL" id="QHT02998.1"/>
    </source>
</evidence>
<sequence length="397" mass="46734">MNINLIKFISFFIGLFITLVILSYYKIIEPFTDDQPKIKDEIKEEGKKENFDVIVVDNQSVLPFEGYKFICINTYLDITKISLNDGKWYDNNSENKYYDFNYNNYFKFNRAIKLYDNNLNNNGAKLADLRNIQLDGPACFNFANNSETYELTEFSMFLVTKITNFTNNHNIIFEMTGNTVTTDNVIPTYTSSIINVDFIVNDNFNYNINIRIGDIVYSGLIDDIDKDIIHNPNYIILGMYYTAAKIGFIINQRLYEYANTNTNRITLGSTPLIINKYGSANMQLLNFVYYKTLFHFDNFDLFVRYNNYYISGLYYESLNKKCDVNRRIVNEDDYQLDDLSELADISSVDQTNELPDTQLHPHHRHHLEYNNLNKLPSFKYDLMMDRIPSIFNRIFNF</sequence>